<protein>
    <submittedName>
        <fullName evidence="3">ATP phosphoribosyltransferase regulatory subunit</fullName>
    </submittedName>
</protein>
<dbReference type="InterPro" id="IPR004516">
    <property type="entry name" value="HisRS/HisZ"/>
</dbReference>
<dbReference type="PATRIC" id="fig|1231392.3.peg.1186"/>
<gene>
    <name evidence="3" type="ORF">OCGS_1181</name>
</gene>
<dbReference type="eggNOG" id="COG3705">
    <property type="taxonomic scope" value="Bacteria"/>
</dbReference>
<dbReference type="Proteomes" id="UP000006765">
    <property type="component" value="Unassembled WGS sequence"/>
</dbReference>
<keyword evidence="3" id="KW-0808">Transferase</keyword>
<dbReference type="InterPro" id="IPR041715">
    <property type="entry name" value="HisRS-like_core"/>
</dbReference>
<dbReference type="RefSeq" id="WP_007426333.1">
    <property type="nucleotide sequence ID" value="NZ_AMGO01000020.1"/>
</dbReference>
<reference evidence="3 4" key="1">
    <citation type="journal article" date="2012" name="J. Bacteriol.">
        <title>Draft Genome Sequence of Oceaniovalibus guishaninsula JLT2003T.</title>
        <authorList>
            <person name="Tang K."/>
            <person name="Liu K."/>
            <person name="Jiao N."/>
        </authorList>
    </citation>
    <scope>NUCLEOTIDE SEQUENCE [LARGE SCALE GENOMIC DNA]</scope>
    <source>
        <strain evidence="3 4">JLT2003</strain>
    </source>
</reference>
<feature type="binding site" evidence="1">
    <location>
        <begin position="296"/>
        <end position="297"/>
    </location>
    <ligand>
        <name>L-histidine</name>
        <dbReference type="ChEBI" id="CHEBI:57595"/>
    </ligand>
</feature>
<dbReference type="AlphaFoldDB" id="K2HBE2"/>
<dbReference type="PIRSF" id="PIRSF001549">
    <property type="entry name" value="His-tRNA_synth"/>
    <property type="match status" value="1"/>
</dbReference>
<dbReference type="EMBL" id="AMGO01000020">
    <property type="protein sequence ID" value="EKE44798.1"/>
    <property type="molecule type" value="Genomic_DNA"/>
</dbReference>
<keyword evidence="4" id="KW-1185">Reference proteome</keyword>
<dbReference type="Gene3D" id="3.30.930.10">
    <property type="entry name" value="Bira Bifunctional Protein, Domain 2"/>
    <property type="match status" value="1"/>
</dbReference>
<dbReference type="SUPFAM" id="SSF55681">
    <property type="entry name" value="Class II aaRS and biotin synthetases"/>
    <property type="match status" value="1"/>
</dbReference>
<dbReference type="GO" id="GO:0005737">
    <property type="term" value="C:cytoplasm"/>
    <property type="evidence" value="ECO:0007669"/>
    <property type="project" value="InterPro"/>
</dbReference>
<comment type="caution">
    <text evidence="3">The sequence shown here is derived from an EMBL/GenBank/DDBJ whole genome shotgun (WGS) entry which is preliminary data.</text>
</comment>
<feature type="binding site" evidence="1">
    <location>
        <position position="112"/>
    </location>
    <ligand>
        <name>L-histidine</name>
        <dbReference type="ChEBI" id="CHEBI:57595"/>
    </ligand>
</feature>
<proteinExistence type="predicted"/>
<dbReference type="GO" id="GO:0016757">
    <property type="term" value="F:glycosyltransferase activity"/>
    <property type="evidence" value="ECO:0007669"/>
    <property type="project" value="UniProtKB-KW"/>
</dbReference>
<evidence type="ECO:0000256" key="1">
    <source>
        <dbReference type="PIRSR" id="PIRSR001549-1"/>
    </source>
</evidence>
<accession>K2HBE2</accession>
<feature type="binding site" evidence="1">
    <location>
        <begin position="64"/>
        <end position="66"/>
    </location>
    <ligand>
        <name>L-histidine</name>
        <dbReference type="ChEBI" id="CHEBI:57595"/>
    </ligand>
</feature>
<evidence type="ECO:0000313" key="3">
    <source>
        <dbReference type="EMBL" id="EKE44798.1"/>
    </source>
</evidence>
<dbReference type="GO" id="GO:0006427">
    <property type="term" value="P:histidyl-tRNA aminoacylation"/>
    <property type="evidence" value="ECO:0007669"/>
    <property type="project" value="TreeGrafter"/>
</dbReference>
<dbReference type="OrthoDB" id="9797914at2"/>
<feature type="binding site" evidence="1">
    <location>
        <position position="291"/>
    </location>
    <ligand>
        <name>L-histidine</name>
        <dbReference type="ChEBI" id="CHEBI:57595"/>
    </ligand>
</feature>
<dbReference type="STRING" id="1231392.OCGS_1181"/>
<dbReference type="PANTHER" id="PTHR43707">
    <property type="entry name" value="HISTIDYL-TRNA SYNTHETASE"/>
    <property type="match status" value="1"/>
</dbReference>
<feature type="binding site" evidence="1">
    <location>
        <position position="94"/>
    </location>
    <ligand>
        <name>L-histidine</name>
        <dbReference type="ChEBI" id="CHEBI:57595"/>
    </ligand>
</feature>
<dbReference type="InterPro" id="IPR045864">
    <property type="entry name" value="aa-tRNA-synth_II/BPL/LPL"/>
</dbReference>
<dbReference type="PANTHER" id="PTHR43707:SF1">
    <property type="entry name" value="HISTIDINE--TRNA LIGASE, MITOCHONDRIAL-RELATED"/>
    <property type="match status" value="1"/>
</dbReference>
<dbReference type="NCBIfam" id="NF008952">
    <property type="entry name" value="PRK12295.1-5"/>
    <property type="match status" value="1"/>
</dbReference>
<keyword evidence="3" id="KW-0328">Glycosyltransferase</keyword>
<dbReference type="GO" id="GO:0004821">
    <property type="term" value="F:histidine-tRNA ligase activity"/>
    <property type="evidence" value="ECO:0007669"/>
    <property type="project" value="TreeGrafter"/>
</dbReference>
<evidence type="ECO:0000259" key="2">
    <source>
        <dbReference type="Pfam" id="PF13393"/>
    </source>
</evidence>
<sequence>MTDLAEKAEAARFLAAFQAAGAQPVETDILQPAETLLDLYGEDIRGRAFTTFDPQRGEMMLRPDFTVPIVQMHMAGGADDGGIARYAYSGQVFRRQEDLSDRAPEYLQTGFELFGGDDPAAADAEVFALFHDLLAPLGLRIATGDTGLLMAAVAGLPVSDARRAALLRHIWRPRRFRALTERFSHRTRPRRPAPSNSPQIGLRSLAEVRARLAALNADADEPPLDPALVGLIDELLELHDAAPAVLGRLEDMAMDMPWIADAVDGLARRLDAMTARGIDVAALPFETAHGRATMEYYDGFVFSFRAPQRGDLPPVATGGRYDALTRVLGSGRAVRAVGGVIRPALTLLAAGRGASC</sequence>
<feature type="binding site" evidence="1">
    <location>
        <position position="108"/>
    </location>
    <ligand>
        <name>L-histidine</name>
        <dbReference type="ChEBI" id="CHEBI:57595"/>
    </ligand>
</feature>
<dbReference type="Pfam" id="PF13393">
    <property type="entry name" value="tRNA-synt_His"/>
    <property type="match status" value="1"/>
</dbReference>
<organism evidence="3 4">
    <name type="scientific">Oceaniovalibus guishaninsula JLT2003</name>
    <dbReference type="NCBI Taxonomy" id="1231392"/>
    <lineage>
        <taxon>Bacteria</taxon>
        <taxon>Pseudomonadati</taxon>
        <taxon>Pseudomonadota</taxon>
        <taxon>Alphaproteobacteria</taxon>
        <taxon>Rhodobacterales</taxon>
        <taxon>Roseobacteraceae</taxon>
        <taxon>Oceaniovalibus</taxon>
    </lineage>
</organism>
<evidence type="ECO:0000313" key="4">
    <source>
        <dbReference type="Proteomes" id="UP000006765"/>
    </source>
</evidence>
<feature type="domain" description="Class II Histidinyl-tRNA synthetase (HisRS)-like catalytic core" evidence="2">
    <location>
        <begin position="10"/>
        <end position="338"/>
    </location>
</feature>
<name>K2HBE2_9RHOB</name>